<evidence type="ECO:0000313" key="2">
    <source>
        <dbReference type="Proteomes" id="UP000186143"/>
    </source>
</evidence>
<gene>
    <name evidence="1" type="ORF">BJF92_00510</name>
</gene>
<dbReference type="SUPFAM" id="SSF56784">
    <property type="entry name" value="HAD-like"/>
    <property type="match status" value="1"/>
</dbReference>
<dbReference type="PANTHER" id="PTHR19288">
    <property type="entry name" value="4-NITROPHENYLPHOSPHATASE-RELATED"/>
    <property type="match status" value="1"/>
</dbReference>
<dbReference type="GO" id="GO:0016791">
    <property type="term" value="F:phosphatase activity"/>
    <property type="evidence" value="ECO:0007669"/>
    <property type="project" value="TreeGrafter"/>
</dbReference>
<dbReference type="Proteomes" id="UP000186143">
    <property type="component" value="Unassembled WGS sequence"/>
</dbReference>
<evidence type="ECO:0000313" key="1">
    <source>
        <dbReference type="EMBL" id="OLP53286.1"/>
    </source>
</evidence>
<dbReference type="InterPro" id="IPR023214">
    <property type="entry name" value="HAD_sf"/>
</dbReference>
<dbReference type="InterPro" id="IPR006357">
    <property type="entry name" value="HAD-SF_hydro_IIA"/>
</dbReference>
<dbReference type="STRING" id="1672749.BJF92_00510"/>
<dbReference type="EMBL" id="MKIO01000040">
    <property type="protein sequence ID" value="OLP53286.1"/>
    <property type="molecule type" value="Genomic_DNA"/>
</dbReference>
<protein>
    <submittedName>
        <fullName evidence="1">Uncharacterized protein</fullName>
    </submittedName>
</protein>
<name>A0A1Q9AEH0_9HYPH</name>
<dbReference type="PANTHER" id="PTHR19288:SF95">
    <property type="entry name" value="D-GLYCEROL 3-PHOSPHATE PHOSPHATASE"/>
    <property type="match status" value="1"/>
</dbReference>
<proteinExistence type="predicted"/>
<dbReference type="Pfam" id="PF00702">
    <property type="entry name" value="Hydrolase"/>
    <property type="match status" value="1"/>
</dbReference>
<organism evidence="1 2">
    <name type="scientific">Xaviernesmea rhizosphaerae</name>
    <dbReference type="NCBI Taxonomy" id="1672749"/>
    <lineage>
        <taxon>Bacteria</taxon>
        <taxon>Pseudomonadati</taxon>
        <taxon>Pseudomonadota</taxon>
        <taxon>Alphaproteobacteria</taxon>
        <taxon>Hyphomicrobiales</taxon>
        <taxon>Rhizobiaceae</taxon>
        <taxon>Rhizobium/Agrobacterium group</taxon>
        <taxon>Xaviernesmea</taxon>
    </lineage>
</organism>
<reference evidence="1 2" key="1">
    <citation type="submission" date="2016-09" db="EMBL/GenBank/DDBJ databases">
        <title>Rhizobium sp. nov., a novel species isolated from the rice rhizosphere.</title>
        <authorList>
            <person name="Zhao J."/>
            <person name="Zhang X."/>
        </authorList>
    </citation>
    <scope>NUCLEOTIDE SEQUENCE [LARGE SCALE GENOMIC DNA]</scope>
    <source>
        <strain evidence="1 2">MH17</strain>
    </source>
</reference>
<dbReference type="OrthoDB" id="148966at2"/>
<dbReference type="AlphaFoldDB" id="A0A1Q9AEH0"/>
<dbReference type="GO" id="GO:0005737">
    <property type="term" value="C:cytoplasm"/>
    <property type="evidence" value="ECO:0007669"/>
    <property type="project" value="TreeGrafter"/>
</dbReference>
<comment type="caution">
    <text evidence="1">The sequence shown here is derived from an EMBL/GenBank/DDBJ whole genome shotgun (WGS) entry which is preliminary data.</text>
</comment>
<sequence length="228" mass="23884">MDDFLNVDGVLFDLDGTLISGGQALPWAHDLIDASRGNFAIVTNDAEHTAFEIAILMDQLGFAVAEERIVTAGMAAIRMVAEKMPGAQIAMAASESLQEYARSLGLNISRERPDVVLIGRDRTFSYDTIQSAANSVLAGAQLVVCNPDRTHPGRGGSIVPETGALVAAILACTGPVPHQIVGKPEPGIFLAGAQLLGTSPNRTLMVGDNPETDGKGAMRAGMTFLKIG</sequence>
<accession>A0A1Q9AEH0</accession>
<dbReference type="RefSeq" id="WP_037093935.1">
    <property type="nucleotide sequence ID" value="NZ_MKIO01000040.1"/>
</dbReference>
<dbReference type="InterPro" id="IPR036412">
    <property type="entry name" value="HAD-like_sf"/>
</dbReference>
<dbReference type="NCBIfam" id="TIGR01460">
    <property type="entry name" value="HAD-SF-IIA"/>
    <property type="match status" value="1"/>
</dbReference>
<dbReference type="Gene3D" id="3.40.50.1000">
    <property type="entry name" value="HAD superfamily/HAD-like"/>
    <property type="match status" value="2"/>
</dbReference>